<evidence type="ECO:0000256" key="10">
    <source>
        <dbReference type="SAM" id="Phobius"/>
    </source>
</evidence>
<keyword evidence="7" id="KW-0406">Ion transport</keyword>
<dbReference type="Proteomes" id="UP000799324">
    <property type="component" value="Unassembled WGS sequence"/>
</dbReference>
<dbReference type="PANTHER" id="PTHR32361:SF9">
    <property type="entry name" value="FERRIC REDUCTASE TRANSMEMBRANE COMPONENT 3-RELATED"/>
    <property type="match status" value="1"/>
</dbReference>
<organism evidence="12 13">
    <name type="scientific">Lophiostoma macrostomum CBS 122681</name>
    <dbReference type="NCBI Taxonomy" id="1314788"/>
    <lineage>
        <taxon>Eukaryota</taxon>
        <taxon>Fungi</taxon>
        <taxon>Dikarya</taxon>
        <taxon>Ascomycota</taxon>
        <taxon>Pezizomycotina</taxon>
        <taxon>Dothideomycetes</taxon>
        <taxon>Pleosporomycetidae</taxon>
        <taxon>Pleosporales</taxon>
        <taxon>Lophiostomataceae</taxon>
        <taxon>Lophiostoma</taxon>
    </lineage>
</organism>
<dbReference type="Pfam" id="PF01794">
    <property type="entry name" value="Ferric_reduct"/>
    <property type="match status" value="1"/>
</dbReference>
<sequence>MNWPYQFVKLSQEQKHERRQILDQYALYAQFSALFPIAFFVLLRFNRSLLKRIMGEVPTYNAVKTSPVIETKNQSPDSSILVKWRRWRWWLGDDVEIAGRCLGHRGQLLFGGLWAAWLLFLCINETGNDYYHVTKRFGIIGTSQLPLQYLLSSKRLNPAAYAFYTSHETINRWHRTLGWIIYFLVFLHGTFYLNFYIQVGGLGGAFFRTVPALGMLGLLSMTILSTTTLSVLRKYSYRIFYITHVTVGVALPLIIWFHVSHSRVFMAEAFMVPLADLFIRRCYRITVNATIDFVPGTDLVRIVANIPSHKLSQFAAHPASHVFLSIPSRSRPGRNSFSLANLRLGFLSNPFTVASINEELGTITLVARQMKGPVTAALARLASLQAPGSKVALNIDGPYGAAAHFPNMAGTSFDKILLVAGGVGATFIMPLFDSISTENAAAQLELVWAVRDASEVAWPVLATGGTVHDDERIRLFVTSGKEEPEEIAVPSSEEYEDVELNRLKKNNARFTNIPVENHKRPDLQRIVDNLCRQGAYDRIAVIVCGPVQMTRDSRKAVGTWVKRKRNIWFHSETFGW</sequence>
<evidence type="ECO:0000256" key="7">
    <source>
        <dbReference type="ARBA" id="ARBA00023065"/>
    </source>
</evidence>
<dbReference type="SFLD" id="SFLDS00052">
    <property type="entry name" value="Ferric_Reductase_Domain"/>
    <property type="match status" value="1"/>
</dbReference>
<evidence type="ECO:0000256" key="2">
    <source>
        <dbReference type="ARBA" id="ARBA00006278"/>
    </source>
</evidence>
<dbReference type="Gene3D" id="3.40.50.80">
    <property type="entry name" value="Nucleotide-binding domain of ferredoxin-NADP reductase (FNR) module"/>
    <property type="match status" value="1"/>
</dbReference>
<keyword evidence="9" id="KW-0325">Glycoprotein</keyword>
<evidence type="ECO:0000256" key="5">
    <source>
        <dbReference type="ARBA" id="ARBA00022989"/>
    </source>
</evidence>
<evidence type="ECO:0000256" key="6">
    <source>
        <dbReference type="ARBA" id="ARBA00023002"/>
    </source>
</evidence>
<evidence type="ECO:0000256" key="3">
    <source>
        <dbReference type="ARBA" id="ARBA00022448"/>
    </source>
</evidence>
<dbReference type="GO" id="GO:0006879">
    <property type="term" value="P:intracellular iron ion homeostasis"/>
    <property type="evidence" value="ECO:0007669"/>
    <property type="project" value="TreeGrafter"/>
</dbReference>
<evidence type="ECO:0000313" key="12">
    <source>
        <dbReference type="EMBL" id="KAF2650523.1"/>
    </source>
</evidence>
<keyword evidence="8 10" id="KW-0472">Membrane</keyword>
<dbReference type="EMBL" id="MU004452">
    <property type="protein sequence ID" value="KAF2650523.1"/>
    <property type="molecule type" value="Genomic_DNA"/>
</dbReference>
<dbReference type="InterPro" id="IPR017927">
    <property type="entry name" value="FAD-bd_FR_type"/>
</dbReference>
<dbReference type="CDD" id="cd06186">
    <property type="entry name" value="NOX_Duox_like_FAD_NADP"/>
    <property type="match status" value="1"/>
</dbReference>
<proteinExistence type="inferred from homology"/>
<feature type="transmembrane region" description="Helical" evidence="10">
    <location>
        <begin position="25"/>
        <end position="45"/>
    </location>
</feature>
<comment type="subcellular location">
    <subcellularLocation>
        <location evidence="1">Membrane</location>
        <topology evidence="1">Multi-pass membrane protein</topology>
    </subcellularLocation>
</comment>
<accession>A0A6A6SV94</accession>
<dbReference type="PROSITE" id="PS51384">
    <property type="entry name" value="FAD_FR"/>
    <property type="match status" value="1"/>
</dbReference>
<keyword evidence="3" id="KW-0813">Transport</keyword>
<name>A0A6A6SV94_9PLEO</name>
<dbReference type="GO" id="GO:0006826">
    <property type="term" value="P:iron ion transport"/>
    <property type="evidence" value="ECO:0007669"/>
    <property type="project" value="TreeGrafter"/>
</dbReference>
<dbReference type="InterPro" id="IPR039261">
    <property type="entry name" value="FNR_nucleotide-bd"/>
</dbReference>
<comment type="similarity">
    <text evidence="2">Belongs to the ferric reductase (FRE) family.</text>
</comment>
<dbReference type="GO" id="GO:0000293">
    <property type="term" value="F:ferric-chelate reductase activity"/>
    <property type="evidence" value="ECO:0007669"/>
    <property type="project" value="TreeGrafter"/>
</dbReference>
<keyword evidence="6" id="KW-0560">Oxidoreductase</keyword>
<evidence type="ECO:0000256" key="9">
    <source>
        <dbReference type="ARBA" id="ARBA00023180"/>
    </source>
</evidence>
<evidence type="ECO:0000313" key="13">
    <source>
        <dbReference type="Proteomes" id="UP000799324"/>
    </source>
</evidence>
<keyword evidence="5 10" id="KW-1133">Transmembrane helix</keyword>
<dbReference type="InterPro" id="IPR013130">
    <property type="entry name" value="Fe3_Rdtase_TM_dom"/>
</dbReference>
<evidence type="ECO:0000259" key="11">
    <source>
        <dbReference type="PROSITE" id="PS51384"/>
    </source>
</evidence>
<feature type="domain" description="FAD-binding FR-type" evidence="11">
    <location>
        <begin position="280"/>
        <end position="405"/>
    </location>
</feature>
<feature type="transmembrane region" description="Helical" evidence="10">
    <location>
        <begin position="177"/>
        <end position="197"/>
    </location>
</feature>
<keyword evidence="13" id="KW-1185">Reference proteome</keyword>
<evidence type="ECO:0000256" key="1">
    <source>
        <dbReference type="ARBA" id="ARBA00004141"/>
    </source>
</evidence>
<dbReference type="GO" id="GO:0005886">
    <property type="term" value="C:plasma membrane"/>
    <property type="evidence" value="ECO:0007669"/>
    <property type="project" value="TreeGrafter"/>
</dbReference>
<protein>
    <recommendedName>
        <fullName evidence="11">FAD-binding FR-type domain-containing protein</fullName>
    </recommendedName>
</protein>
<dbReference type="GO" id="GO:0015677">
    <property type="term" value="P:copper ion import"/>
    <property type="evidence" value="ECO:0007669"/>
    <property type="project" value="TreeGrafter"/>
</dbReference>
<dbReference type="SFLD" id="SFLDG01168">
    <property type="entry name" value="Ferric_reductase_subgroup_(FRE"/>
    <property type="match status" value="1"/>
</dbReference>
<dbReference type="AlphaFoldDB" id="A0A6A6SV94"/>
<evidence type="ECO:0000256" key="8">
    <source>
        <dbReference type="ARBA" id="ARBA00023136"/>
    </source>
</evidence>
<feature type="transmembrane region" description="Helical" evidence="10">
    <location>
        <begin position="209"/>
        <end position="232"/>
    </location>
</feature>
<dbReference type="SUPFAM" id="SSF52343">
    <property type="entry name" value="Ferredoxin reductase-like, C-terminal NADP-linked domain"/>
    <property type="match status" value="1"/>
</dbReference>
<dbReference type="PANTHER" id="PTHR32361">
    <property type="entry name" value="FERRIC/CUPRIC REDUCTASE TRANSMEMBRANE COMPONENT"/>
    <property type="match status" value="1"/>
</dbReference>
<keyword evidence="4 10" id="KW-0812">Transmembrane</keyword>
<gene>
    <name evidence="12" type="ORF">K491DRAFT_731288</name>
</gene>
<dbReference type="Pfam" id="PF08030">
    <property type="entry name" value="NAD_binding_6"/>
    <property type="match status" value="1"/>
</dbReference>
<evidence type="ECO:0000256" key="4">
    <source>
        <dbReference type="ARBA" id="ARBA00022692"/>
    </source>
</evidence>
<feature type="transmembrane region" description="Helical" evidence="10">
    <location>
        <begin position="239"/>
        <end position="259"/>
    </location>
</feature>
<reference evidence="12" key="1">
    <citation type="journal article" date="2020" name="Stud. Mycol.">
        <title>101 Dothideomycetes genomes: a test case for predicting lifestyles and emergence of pathogens.</title>
        <authorList>
            <person name="Haridas S."/>
            <person name="Albert R."/>
            <person name="Binder M."/>
            <person name="Bloem J."/>
            <person name="Labutti K."/>
            <person name="Salamov A."/>
            <person name="Andreopoulos B."/>
            <person name="Baker S."/>
            <person name="Barry K."/>
            <person name="Bills G."/>
            <person name="Bluhm B."/>
            <person name="Cannon C."/>
            <person name="Castanera R."/>
            <person name="Culley D."/>
            <person name="Daum C."/>
            <person name="Ezra D."/>
            <person name="Gonzalez J."/>
            <person name="Henrissat B."/>
            <person name="Kuo A."/>
            <person name="Liang C."/>
            <person name="Lipzen A."/>
            <person name="Lutzoni F."/>
            <person name="Magnuson J."/>
            <person name="Mondo S."/>
            <person name="Nolan M."/>
            <person name="Ohm R."/>
            <person name="Pangilinan J."/>
            <person name="Park H.-J."/>
            <person name="Ramirez L."/>
            <person name="Alfaro M."/>
            <person name="Sun H."/>
            <person name="Tritt A."/>
            <person name="Yoshinaga Y."/>
            <person name="Zwiers L.-H."/>
            <person name="Turgeon B."/>
            <person name="Goodwin S."/>
            <person name="Spatafora J."/>
            <person name="Crous P."/>
            <person name="Grigoriev I."/>
        </authorList>
    </citation>
    <scope>NUCLEOTIDE SEQUENCE</scope>
    <source>
        <strain evidence="12">CBS 122681</strain>
    </source>
</reference>
<dbReference type="InterPro" id="IPR013121">
    <property type="entry name" value="Fe_red_NAD-bd_6"/>
</dbReference>
<dbReference type="OrthoDB" id="10006946at2759"/>
<dbReference type="InterPro" id="IPR051410">
    <property type="entry name" value="Ferric/Cupric_Reductase"/>
</dbReference>